<dbReference type="InterPro" id="IPR011991">
    <property type="entry name" value="ArsR-like_HTH"/>
</dbReference>
<evidence type="ECO:0000313" key="2">
    <source>
        <dbReference type="Proteomes" id="UP000549971"/>
    </source>
</evidence>
<accession>A0A7W9J5Q8</accession>
<keyword evidence="1" id="KW-0238">DNA-binding</keyword>
<dbReference type="Proteomes" id="UP000549971">
    <property type="component" value="Unassembled WGS sequence"/>
</dbReference>
<dbReference type="EMBL" id="JACHMY010000001">
    <property type="protein sequence ID" value="MBB5835615.1"/>
    <property type="molecule type" value="Genomic_DNA"/>
</dbReference>
<dbReference type="PANTHER" id="PTHR43132:SF6">
    <property type="entry name" value="HTH-TYPE TRANSCRIPTIONAL REPRESSOR CZRA"/>
    <property type="match status" value="1"/>
</dbReference>
<organism evidence="1 2">
    <name type="scientific">Kribbella italica</name>
    <dbReference type="NCBI Taxonomy" id="1540520"/>
    <lineage>
        <taxon>Bacteria</taxon>
        <taxon>Bacillati</taxon>
        <taxon>Actinomycetota</taxon>
        <taxon>Actinomycetes</taxon>
        <taxon>Propionibacteriales</taxon>
        <taxon>Kribbellaceae</taxon>
        <taxon>Kribbella</taxon>
    </lineage>
</organism>
<dbReference type="InterPro" id="IPR036390">
    <property type="entry name" value="WH_DNA-bd_sf"/>
</dbReference>
<dbReference type="PANTHER" id="PTHR43132">
    <property type="entry name" value="ARSENICAL RESISTANCE OPERON REPRESSOR ARSR-RELATED"/>
    <property type="match status" value="1"/>
</dbReference>
<name>A0A7W9J5Q8_9ACTN</name>
<dbReference type="Gene3D" id="1.10.10.10">
    <property type="entry name" value="Winged helix-like DNA-binding domain superfamily/Winged helix DNA-binding domain"/>
    <property type="match status" value="1"/>
</dbReference>
<protein>
    <submittedName>
        <fullName evidence="1">DNA-binding transcriptional ArsR family regulator</fullName>
    </submittedName>
</protein>
<evidence type="ECO:0000313" key="1">
    <source>
        <dbReference type="EMBL" id="MBB5835615.1"/>
    </source>
</evidence>
<dbReference type="AlphaFoldDB" id="A0A7W9J5Q8"/>
<sequence length="343" mass="36884">MSGVLTLRFPAGTALEPRFVLSPLWEALASIRVLQDEAGRAAYPEWTEWATRRLRRHRRRLGMLFSLVQPSLPYVPSFLFASPRTPVPDLAADLVSVRSSTSQQVRRDLDLFSWVLSTRGAAGVPAGPAPGRGPLPEPLEALYDDPASGLSELSDQVELYWKSVIAPRWGRIRAVLAEDLTDRGREGSLDELGPAVSWDGRTLLVEHTGQSTSRVMDGSELLLMPSVFAWSGPWPVALPPDQPRITYPAGGTESLWSATEAPIESLVAVLGISRAKLLGELNVPASTSDLAIRTDMTAGGASQHLTALRSAGLVSSHRVGHSVLYARTATAEALLRNAAAGSS</sequence>
<reference evidence="1 2" key="1">
    <citation type="submission" date="2020-08" db="EMBL/GenBank/DDBJ databases">
        <title>Sequencing the genomes of 1000 actinobacteria strains.</title>
        <authorList>
            <person name="Klenk H.-P."/>
        </authorList>
    </citation>
    <scope>NUCLEOTIDE SEQUENCE [LARGE SCALE GENOMIC DNA]</scope>
    <source>
        <strain evidence="1 2">DSM 28967</strain>
    </source>
</reference>
<gene>
    <name evidence="1" type="ORF">HDA39_002349</name>
</gene>
<dbReference type="InterPro" id="IPR036388">
    <property type="entry name" value="WH-like_DNA-bd_sf"/>
</dbReference>
<comment type="caution">
    <text evidence="1">The sequence shown here is derived from an EMBL/GenBank/DDBJ whole genome shotgun (WGS) entry which is preliminary data.</text>
</comment>
<proteinExistence type="predicted"/>
<keyword evidence="2" id="KW-1185">Reference proteome</keyword>
<dbReference type="GO" id="GO:0003677">
    <property type="term" value="F:DNA binding"/>
    <property type="evidence" value="ECO:0007669"/>
    <property type="project" value="UniProtKB-KW"/>
</dbReference>
<dbReference type="CDD" id="cd00090">
    <property type="entry name" value="HTH_ARSR"/>
    <property type="match status" value="1"/>
</dbReference>
<dbReference type="InterPro" id="IPR051011">
    <property type="entry name" value="Metal_resp_trans_reg"/>
</dbReference>
<dbReference type="RefSeq" id="WP_184795241.1">
    <property type="nucleotide sequence ID" value="NZ_JACHMY010000001.1"/>
</dbReference>
<dbReference type="SUPFAM" id="SSF46785">
    <property type="entry name" value="Winged helix' DNA-binding domain"/>
    <property type="match status" value="1"/>
</dbReference>